<dbReference type="PANTHER" id="PTHR45779">
    <property type="entry name" value="PEPTIDYLPROLYL ISOMERASE"/>
    <property type="match status" value="1"/>
</dbReference>
<dbReference type="OrthoDB" id="77911at2759"/>
<reference evidence="7 8" key="1">
    <citation type="journal article" date="2013" name="Nature">
        <title>Insights into bilaterian evolution from three spiralian genomes.</title>
        <authorList>
            <person name="Simakov O."/>
            <person name="Marletaz F."/>
            <person name="Cho S.J."/>
            <person name="Edsinger-Gonzales E."/>
            <person name="Havlak P."/>
            <person name="Hellsten U."/>
            <person name="Kuo D.H."/>
            <person name="Larsson T."/>
            <person name="Lv J."/>
            <person name="Arendt D."/>
            <person name="Savage R."/>
            <person name="Osoegawa K."/>
            <person name="de Jong P."/>
            <person name="Grimwood J."/>
            <person name="Chapman J.A."/>
            <person name="Shapiro H."/>
            <person name="Aerts A."/>
            <person name="Otillar R.P."/>
            <person name="Terry A.Y."/>
            <person name="Boore J.L."/>
            <person name="Grigoriev I.V."/>
            <person name="Lindberg D.R."/>
            <person name="Seaver E.C."/>
            <person name="Weisblat D.A."/>
            <person name="Putnam N.H."/>
            <person name="Rokhsar D.S."/>
        </authorList>
    </citation>
    <scope>NUCLEOTIDE SEQUENCE [LARGE SCALE GENOMIC DNA]</scope>
</reference>
<dbReference type="InterPro" id="IPR001179">
    <property type="entry name" value="PPIase_FKBP_dom"/>
</dbReference>
<dbReference type="AlphaFoldDB" id="V3ZG81"/>
<evidence type="ECO:0000313" key="7">
    <source>
        <dbReference type="EMBL" id="ESO83162.1"/>
    </source>
</evidence>
<gene>
    <name evidence="7" type="ORF">LOTGIDRAFT_101671</name>
</gene>
<sequence>PAECHPVAAIGDEVSVHYTGKLENGAVFDSSVLQQRDPISFTLGAGRVIPGWEQGILGMCVGEKRLLTIPPQLAYGKRGVAPQIPPDATIIFETELMSLKPKG</sequence>
<dbReference type="RefSeq" id="XP_009066112.1">
    <property type="nucleotide sequence ID" value="XM_009067864.1"/>
</dbReference>
<dbReference type="GeneID" id="20229560"/>
<dbReference type="KEGG" id="lgi:LOTGIDRAFT_101671"/>
<dbReference type="STRING" id="225164.V3ZG81"/>
<dbReference type="InterPro" id="IPR046357">
    <property type="entry name" value="PPIase_dom_sf"/>
</dbReference>
<dbReference type="GO" id="GO:0005783">
    <property type="term" value="C:endoplasmic reticulum"/>
    <property type="evidence" value="ECO:0007669"/>
    <property type="project" value="TreeGrafter"/>
</dbReference>
<protein>
    <recommendedName>
        <fullName evidence="2 5">peptidylprolyl isomerase</fullName>
        <ecNumber evidence="2 5">5.2.1.8</ecNumber>
    </recommendedName>
</protein>
<dbReference type="SUPFAM" id="SSF54534">
    <property type="entry name" value="FKBP-like"/>
    <property type="match status" value="1"/>
</dbReference>
<dbReference type="GO" id="GO:0003755">
    <property type="term" value="F:peptidyl-prolyl cis-trans isomerase activity"/>
    <property type="evidence" value="ECO:0007669"/>
    <property type="project" value="UniProtKB-KW"/>
</dbReference>
<dbReference type="Pfam" id="PF00254">
    <property type="entry name" value="FKBP_C"/>
    <property type="match status" value="1"/>
</dbReference>
<organism evidence="7 8">
    <name type="scientific">Lottia gigantea</name>
    <name type="common">Giant owl limpet</name>
    <dbReference type="NCBI Taxonomy" id="225164"/>
    <lineage>
        <taxon>Eukaryota</taxon>
        <taxon>Metazoa</taxon>
        <taxon>Spiralia</taxon>
        <taxon>Lophotrochozoa</taxon>
        <taxon>Mollusca</taxon>
        <taxon>Gastropoda</taxon>
        <taxon>Patellogastropoda</taxon>
        <taxon>Lottioidea</taxon>
        <taxon>Lottiidae</taxon>
        <taxon>Lottia</taxon>
    </lineage>
</organism>
<evidence type="ECO:0000256" key="5">
    <source>
        <dbReference type="PROSITE-ProRule" id="PRU00277"/>
    </source>
</evidence>
<dbReference type="InterPro" id="IPR044609">
    <property type="entry name" value="FKBP2/11"/>
</dbReference>
<feature type="non-terminal residue" evidence="7">
    <location>
        <position position="103"/>
    </location>
</feature>
<evidence type="ECO:0000256" key="4">
    <source>
        <dbReference type="ARBA" id="ARBA00023235"/>
    </source>
</evidence>
<keyword evidence="3 5" id="KW-0697">Rotamase</keyword>
<evidence type="ECO:0000256" key="1">
    <source>
        <dbReference type="ARBA" id="ARBA00000971"/>
    </source>
</evidence>
<evidence type="ECO:0000259" key="6">
    <source>
        <dbReference type="PROSITE" id="PS50059"/>
    </source>
</evidence>
<dbReference type="Gene3D" id="3.10.50.40">
    <property type="match status" value="1"/>
</dbReference>
<keyword evidence="4 5" id="KW-0413">Isomerase</keyword>
<feature type="domain" description="PPIase FKBP-type" evidence="6">
    <location>
        <begin position="11"/>
        <end position="100"/>
    </location>
</feature>
<dbReference type="FunFam" id="3.10.50.40:FF:000006">
    <property type="entry name" value="Peptidyl-prolyl cis-trans isomerase"/>
    <property type="match status" value="1"/>
</dbReference>
<dbReference type="Proteomes" id="UP000030746">
    <property type="component" value="Unassembled WGS sequence"/>
</dbReference>
<comment type="catalytic activity">
    <reaction evidence="1 5">
        <text>[protein]-peptidylproline (omega=180) = [protein]-peptidylproline (omega=0)</text>
        <dbReference type="Rhea" id="RHEA:16237"/>
        <dbReference type="Rhea" id="RHEA-COMP:10747"/>
        <dbReference type="Rhea" id="RHEA-COMP:10748"/>
        <dbReference type="ChEBI" id="CHEBI:83833"/>
        <dbReference type="ChEBI" id="CHEBI:83834"/>
        <dbReference type="EC" id="5.2.1.8"/>
    </reaction>
</comment>
<keyword evidence="8" id="KW-1185">Reference proteome</keyword>
<dbReference type="EMBL" id="KB203771">
    <property type="protein sequence ID" value="ESO83162.1"/>
    <property type="molecule type" value="Genomic_DNA"/>
</dbReference>
<dbReference type="OMA" id="ECELVEC"/>
<feature type="non-terminal residue" evidence="7">
    <location>
        <position position="1"/>
    </location>
</feature>
<evidence type="ECO:0000256" key="2">
    <source>
        <dbReference type="ARBA" id="ARBA00013194"/>
    </source>
</evidence>
<dbReference type="HOGENOM" id="CLU_013615_12_3_1"/>
<proteinExistence type="predicted"/>
<dbReference type="CTD" id="20229560"/>
<dbReference type="EC" id="5.2.1.8" evidence="2 5"/>
<evidence type="ECO:0000313" key="8">
    <source>
        <dbReference type="Proteomes" id="UP000030746"/>
    </source>
</evidence>
<accession>V3ZG81</accession>
<dbReference type="PROSITE" id="PS50059">
    <property type="entry name" value="FKBP_PPIASE"/>
    <property type="match status" value="1"/>
</dbReference>
<dbReference type="PANTHER" id="PTHR45779:SF7">
    <property type="entry name" value="PEPTIDYLPROLYL ISOMERASE"/>
    <property type="match status" value="1"/>
</dbReference>
<evidence type="ECO:0000256" key="3">
    <source>
        <dbReference type="ARBA" id="ARBA00023110"/>
    </source>
</evidence>
<name>V3ZG81_LOTGI</name>